<dbReference type="Proteomes" id="UP000054560">
    <property type="component" value="Unassembled WGS sequence"/>
</dbReference>
<dbReference type="RefSeq" id="XP_014143835.1">
    <property type="nucleotide sequence ID" value="XM_014288360.1"/>
</dbReference>
<organism evidence="1 2">
    <name type="scientific">Sphaeroforma arctica JP610</name>
    <dbReference type="NCBI Taxonomy" id="667725"/>
    <lineage>
        <taxon>Eukaryota</taxon>
        <taxon>Ichthyosporea</taxon>
        <taxon>Ichthyophonida</taxon>
        <taxon>Sphaeroforma</taxon>
    </lineage>
</organism>
<dbReference type="EMBL" id="KQ252734">
    <property type="protein sequence ID" value="KNC69933.1"/>
    <property type="molecule type" value="Genomic_DNA"/>
</dbReference>
<proteinExistence type="predicted"/>
<dbReference type="GeneID" id="25918050"/>
<name>A0A0L0F1B8_9EUKA</name>
<feature type="non-terminal residue" evidence="1">
    <location>
        <position position="67"/>
    </location>
</feature>
<accession>A0A0L0F1B8</accession>
<protein>
    <submittedName>
        <fullName evidence="1">Uncharacterized protein</fullName>
    </submittedName>
</protein>
<gene>
    <name evidence="1" type="ORF">SARC_17546</name>
</gene>
<evidence type="ECO:0000313" key="1">
    <source>
        <dbReference type="EMBL" id="KNC69933.1"/>
    </source>
</evidence>
<keyword evidence="2" id="KW-1185">Reference proteome</keyword>
<sequence length="67" mass="7731">MGGGDDPARTVEIIQDEMKGELEIIMDDTMTEKARADANIKYEKLMNELDKHPNYKQMLMKQADELE</sequence>
<reference evidence="1 2" key="1">
    <citation type="submission" date="2011-02" db="EMBL/GenBank/DDBJ databases">
        <title>The Genome Sequence of Sphaeroforma arctica JP610.</title>
        <authorList>
            <consortium name="The Broad Institute Genome Sequencing Platform"/>
            <person name="Russ C."/>
            <person name="Cuomo C."/>
            <person name="Young S.K."/>
            <person name="Zeng Q."/>
            <person name="Gargeya S."/>
            <person name="Alvarado L."/>
            <person name="Berlin A."/>
            <person name="Chapman S.B."/>
            <person name="Chen Z."/>
            <person name="Freedman E."/>
            <person name="Gellesch M."/>
            <person name="Goldberg J."/>
            <person name="Griggs A."/>
            <person name="Gujja S."/>
            <person name="Heilman E."/>
            <person name="Heiman D."/>
            <person name="Howarth C."/>
            <person name="Mehta T."/>
            <person name="Neiman D."/>
            <person name="Pearson M."/>
            <person name="Roberts A."/>
            <person name="Saif S."/>
            <person name="Shea T."/>
            <person name="Shenoy N."/>
            <person name="Sisk P."/>
            <person name="Stolte C."/>
            <person name="Sykes S."/>
            <person name="White J."/>
            <person name="Yandava C."/>
            <person name="Burger G."/>
            <person name="Gray M.W."/>
            <person name="Holland P.W.H."/>
            <person name="King N."/>
            <person name="Lang F.B.F."/>
            <person name="Roger A.J."/>
            <person name="Ruiz-Trillo I."/>
            <person name="Haas B."/>
            <person name="Nusbaum C."/>
            <person name="Birren B."/>
        </authorList>
    </citation>
    <scope>NUCLEOTIDE SEQUENCE [LARGE SCALE GENOMIC DNA]</scope>
    <source>
        <strain evidence="1 2">JP610</strain>
    </source>
</reference>
<evidence type="ECO:0000313" key="2">
    <source>
        <dbReference type="Proteomes" id="UP000054560"/>
    </source>
</evidence>
<dbReference type="OrthoDB" id="20075at2759"/>
<dbReference type="AlphaFoldDB" id="A0A0L0F1B8"/>